<dbReference type="AlphaFoldDB" id="A0A9Q3KJ80"/>
<dbReference type="EMBL" id="AVOT02108269">
    <property type="protein sequence ID" value="MBW0580742.1"/>
    <property type="molecule type" value="Genomic_DNA"/>
</dbReference>
<accession>A0A9Q3KJ80</accession>
<protein>
    <submittedName>
        <fullName evidence="1">Uncharacterized protein</fullName>
    </submittedName>
</protein>
<proteinExistence type="predicted"/>
<sequence>MSDTMINIKILRKCAGELEHSIKCRCVESCSTEDYIDSIEDIITRTKIGKTWTKIPMESKMVPKISKEERKPERPVLKCHKWGSTSDLAKACTKKQESMKLKSLKKLSVLKTKRNM</sequence>
<evidence type="ECO:0000313" key="2">
    <source>
        <dbReference type="Proteomes" id="UP000765509"/>
    </source>
</evidence>
<name>A0A9Q3KJ80_9BASI</name>
<gene>
    <name evidence="1" type="ORF">O181_120457</name>
</gene>
<keyword evidence="2" id="KW-1185">Reference proteome</keyword>
<organism evidence="1 2">
    <name type="scientific">Austropuccinia psidii MF-1</name>
    <dbReference type="NCBI Taxonomy" id="1389203"/>
    <lineage>
        <taxon>Eukaryota</taxon>
        <taxon>Fungi</taxon>
        <taxon>Dikarya</taxon>
        <taxon>Basidiomycota</taxon>
        <taxon>Pucciniomycotina</taxon>
        <taxon>Pucciniomycetes</taxon>
        <taxon>Pucciniales</taxon>
        <taxon>Sphaerophragmiaceae</taxon>
        <taxon>Austropuccinia</taxon>
    </lineage>
</organism>
<dbReference type="Proteomes" id="UP000765509">
    <property type="component" value="Unassembled WGS sequence"/>
</dbReference>
<reference evidence="1" key="1">
    <citation type="submission" date="2021-03" db="EMBL/GenBank/DDBJ databases">
        <title>Draft genome sequence of rust myrtle Austropuccinia psidii MF-1, a brazilian biotype.</title>
        <authorList>
            <person name="Quecine M.C."/>
            <person name="Pachon D.M.R."/>
            <person name="Bonatelli M.L."/>
            <person name="Correr F.H."/>
            <person name="Franceschini L.M."/>
            <person name="Leite T.F."/>
            <person name="Margarido G.R.A."/>
            <person name="Almeida C.A."/>
            <person name="Ferrarezi J.A."/>
            <person name="Labate C.A."/>
        </authorList>
    </citation>
    <scope>NUCLEOTIDE SEQUENCE</scope>
    <source>
        <strain evidence="1">MF-1</strain>
    </source>
</reference>
<comment type="caution">
    <text evidence="1">The sequence shown here is derived from an EMBL/GenBank/DDBJ whole genome shotgun (WGS) entry which is preliminary data.</text>
</comment>
<evidence type="ECO:0000313" key="1">
    <source>
        <dbReference type="EMBL" id="MBW0580742.1"/>
    </source>
</evidence>